<dbReference type="Gene3D" id="2.20.230.10">
    <property type="entry name" value="Resuscitation-promoting factor rpfb"/>
    <property type="match status" value="1"/>
</dbReference>
<dbReference type="Gene3D" id="2.70.70.10">
    <property type="entry name" value="Glucose Permease (Domain IIA)"/>
    <property type="match status" value="1"/>
</dbReference>
<dbReference type="Gene3D" id="3.10.350.10">
    <property type="entry name" value="LysM domain"/>
    <property type="match status" value="1"/>
</dbReference>
<dbReference type="InterPro" id="IPR050570">
    <property type="entry name" value="Cell_wall_metabolism_enzyme"/>
</dbReference>
<dbReference type="InterPro" id="IPR011055">
    <property type="entry name" value="Dup_hybrid_motif"/>
</dbReference>
<evidence type="ECO:0000256" key="1">
    <source>
        <dbReference type="ARBA" id="ARBA00022729"/>
    </source>
</evidence>
<dbReference type="InterPro" id="IPR036779">
    <property type="entry name" value="LysM_dom_sf"/>
</dbReference>
<dbReference type="GO" id="GO:0004222">
    <property type="term" value="F:metalloendopeptidase activity"/>
    <property type="evidence" value="ECO:0007669"/>
    <property type="project" value="TreeGrafter"/>
</dbReference>
<proteinExistence type="predicted"/>
<dbReference type="PANTHER" id="PTHR21666:SF270">
    <property type="entry name" value="MUREIN HYDROLASE ACTIVATOR ENVC"/>
    <property type="match status" value="1"/>
</dbReference>
<evidence type="ECO:0000313" key="6">
    <source>
        <dbReference type="Proteomes" id="UP000032633"/>
    </source>
</evidence>
<dbReference type="Pfam" id="PF01551">
    <property type="entry name" value="Peptidase_M23"/>
    <property type="match status" value="1"/>
</dbReference>
<accession>A0A0D5NQX7</accession>
<keyword evidence="2" id="KW-0472">Membrane</keyword>
<dbReference type="KEGG" id="pbj:VN24_10015"/>
<dbReference type="InterPro" id="IPR016047">
    <property type="entry name" value="M23ase_b-sheet_dom"/>
</dbReference>
<feature type="domain" description="G5" evidence="3">
    <location>
        <begin position="281"/>
        <end position="361"/>
    </location>
</feature>
<keyword evidence="2" id="KW-1133">Transmembrane helix</keyword>
<dbReference type="Pfam" id="PF01476">
    <property type="entry name" value="LysM"/>
    <property type="match status" value="1"/>
</dbReference>
<feature type="domain" description="LysM" evidence="4">
    <location>
        <begin position="230"/>
        <end position="274"/>
    </location>
</feature>
<dbReference type="EMBL" id="CP011058">
    <property type="protein sequence ID" value="AJY77636.1"/>
    <property type="molecule type" value="Genomic_DNA"/>
</dbReference>
<name>A0A0D5NQX7_9BACL</name>
<dbReference type="InterPro" id="IPR018392">
    <property type="entry name" value="LysM"/>
</dbReference>
<keyword evidence="6" id="KW-1185">Reference proteome</keyword>
<keyword evidence="2" id="KW-0812">Transmembrane</keyword>
<dbReference type="SUPFAM" id="SSF51261">
    <property type="entry name" value="Duplicated hybrid motif"/>
    <property type="match status" value="1"/>
</dbReference>
<dbReference type="Proteomes" id="UP000032633">
    <property type="component" value="Chromosome"/>
</dbReference>
<sequence>MINHPQPVKGAPRAGWRDANRHRKPLLLAGSMLLLIFVLAAGGFYYRITNTVDYTAVYINGQSVGTVAAQSDVEQLVQAKTKEAQAKYPNLEMEIDSSGLSYVKESGYKAQPQTEATLDKLDALLVPYAKGVEVKVNGNVIGIVKNEATAKAVLQQVKNKYAPPSRLKKPVQVKALSYSAATEAPSSGSRISQVKFVEDVQTEAVKTDPSNMMGQNQLYTKIITGSTQKTSYTVQKGDCVGCIAAKFDISPEVIYKNNPSVQDDLIKAGEVLDLTAQAPAVTVQTLESQVETIQTEPQVIIQKRDTMKAGETKVIQQGQPGIKRLTYKLVKQNGLMMSEELVGMEVIKKSVPKIVLSGTKVVVGEGSGDFIWPVSGHRITSGFGARWGRLHKGIDLVGGSSIKAADEGVVEFAGQKSGYGNVIIINHKNGYKTLYAHLSKISVSDGEVVEKGDSIGVMGNTGHSFGTHLHFEIHRNGNEQNPLKYY</sequence>
<dbReference type="PROSITE" id="PS51109">
    <property type="entry name" value="G5"/>
    <property type="match status" value="1"/>
</dbReference>
<evidence type="ECO:0000259" key="3">
    <source>
        <dbReference type="PROSITE" id="PS51109"/>
    </source>
</evidence>
<feature type="transmembrane region" description="Helical" evidence="2">
    <location>
        <begin position="26"/>
        <end position="46"/>
    </location>
</feature>
<dbReference type="InterPro" id="IPR011098">
    <property type="entry name" value="G5_dom"/>
</dbReference>
<reference evidence="5 6" key="1">
    <citation type="journal article" date="2015" name="J. Biotechnol.">
        <title>Complete genome sequence of Paenibacillus beijingensis 7188(T) (=DSM 24997(T)), a novel rhizobacterium from jujube garden soil.</title>
        <authorList>
            <person name="Kwak Y."/>
            <person name="Shin J.H."/>
        </authorList>
    </citation>
    <scope>NUCLEOTIDE SEQUENCE [LARGE SCALE GENOMIC DNA]</scope>
    <source>
        <strain evidence="5 6">DSM 24997</strain>
    </source>
</reference>
<dbReference type="PROSITE" id="PS51782">
    <property type="entry name" value="LYSM"/>
    <property type="match status" value="1"/>
</dbReference>
<evidence type="ECO:0000259" key="4">
    <source>
        <dbReference type="PROSITE" id="PS51782"/>
    </source>
</evidence>
<protein>
    <submittedName>
        <fullName evidence="5">Membrane protein</fullName>
    </submittedName>
</protein>
<reference evidence="6" key="2">
    <citation type="submission" date="2015-03" db="EMBL/GenBank/DDBJ databases">
        <title>Genome sequence of Paenibacillus beijingensis strain DSM 24997T.</title>
        <authorList>
            <person name="Kwak Y."/>
            <person name="Shin J.-H."/>
        </authorList>
    </citation>
    <scope>NUCLEOTIDE SEQUENCE [LARGE SCALE GENOMIC DNA]</scope>
    <source>
        <strain evidence="6">DSM 24997</strain>
    </source>
</reference>
<dbReference type="PANTHER" id="PTHR21666">
    <property type="entry name" value="PEPTIDASE-RELATED"/>
    <property type="match status" value="1"/>
</dbReference>
<evidence type="ECO:0000256" key="2">
    <source>
        <dbReference type="SAM" id="Phobius"/>
    </source>
</evidence>
<dbReference type="HOGENOM" id="CLU_027710_2_1_9"/>
<dbReference type="CDD" id="cd00118">
    <property type="entry name" value="LysM"/>
    <property type="match status" value="1"/>
</dbReference>
<dbReference type="SMART" id="SM00257">
    <property type="entry name" value="LysM"/>
    <property type="match status" value="1"/>
</dbReference>
<dbReference type="SUPFAM" id="SSF54106">
    <property type="entry name" value="LysM domain"/>
    <property type="match status" value="1"/>
</dbReference>
<keyword evidence="1" id="KW-0732">Signal</keyword>
<evidence type="ECO:0000313" key="5">
    <source>
        <dbReference type="EMBL" id="AJY77636.1"/>
    </source>
</evidence>
<gene>
    <name evidence="5" type="ORF">VN24_10015</name>
</gene>
<dbReference type="PATRIC" id="fig|1126833.4.peg.2213"/>
<dbReference type="Pfam" id="PF07501">
    <property type="entry name" value="G5"/>
    <property type="match status" value="1"/>
</dbReference>
<dbReference type="CDD" id="cd12797">
    <property type="entry name" value="M23_peptidase"/>
    <property type="match status" value="1"/>
</dbReference>
<dbReference type="AlphaFoldDB" id="A0A0D5NQX7"/>
<organism evidence="5 6">
    <name type="scientific">Paenibacillus beijingensis</name>
    <dbReference type="NCBI Taxonomy" id="1126833"/>
    <lineage>
        <taxon>Bacteria</taxon>
        <taxon>Bacillati</taxon>
        <taxon>Bacillota</taxon>
        <taxon>Bacilli</taxon>
        <taxon>Bacillales</taxon>
        <taxon>Paenibacillaceae</taxon>
        <taxon>Paenibacillus</taxon>
    </lineage>
</organism>
<dbReference type="SMART" id="SM01208">
    <property type="entry name" value="G5"/>
    <property type="match status" value="1"/>
</dbReference>
<dbReference type="STRING" id="1126833.VN24_10015"/>